<reference evidence="6 7" key="1">
    <citation type="submission" date="2018-02" db="EMBL/GenBank/DDBJ databases">
        <title>The genomes of Aspergillus section Nigri reveals drivers in fungal speciation.</title>
        <authorList>
            <consortium name="DOE Joint Genome Institute"/>
            <person name="Vesth T.C."/>
            <person name="Nybo J."/>
            <person name="Theobald S."/>
            <person name="Brandl J."/>
            <person name="Frisvad J.C."/>
            <person name="Nielsen K.F."/>
            <person name="Lyhne E.K."/>
            <person name="Kogle M.E."/>
            <person name="Kuo A."/>
            <person name="Riley R."/>
            <person name="Clum A."/>
            <person name="Nolan M."/>
            <person name="Lipzen A."/>
            <person name="Salamov A."/>
            <person name="Henrissat B."/>
            <person name="Wiebenga A."/>
            <person name="De vries R.P."/>
            <person name="Grigoriev I.V."/>
            <person name="Mortensen U.H."/>
            <person name="Andersen M.R."/>
            <person name="Baker S.E."/>
        </authorList>
    </citation>
    <scope>NUCLEOTIDE SEQUENCE [LARGE SCALE GENOMIC DNA]</scope>
    <source>
        <strain evidence="6 7">CBS 101889</strain>
    </source>
</reference>
<dbReference type="Gene3D" id="3.50.50.60">
    <property type="entry name" value="FAD/NAD(P)-binding domain"/>
    <property type="match status" value="1"/>
</dbReference>
<evidence type="ECO:0000256" key="4">
    <source>
        <dbReference type="ARBA" id="ARBA00023002"/>
    </source>
</evidence>
<keyword evidence="2" id="KW-0285">Flavoprotein</keyword>
<organism evidence="6 7">
    <name type="scientific">Aspergillus homomorphus (strain CBS 101889)</name>
    <dbReference type="NCBI Taxonomy" id="1450537"/>
    <lineage>
        <taxon>Eukaryota</taxon>
        <taxon>Fungi</taxon>
        <taxon>Dikarya</taxon>
        <taxon>Ascomycota</taxon>
        <taxon>Pezizomycotina</taxon>
        <taxon>Eurotiomycetes</taxon>
        <taxon>Eurotiomycetidae</taxon>
        <taxon>Eurotiales</taxon>
        <taxon>Aspergillaceae</taxon>
        <taxon>Aspergillus</taxon>
        <taxon>Aspergillus subgen. Circumdati</taxon>
    </lineage>
</organism>
<dbReference type="SUPFAM" id="SSF51905">
    <property type="entry name" value="FAD/NAD(P)-binding domain"/>
    <property type="match status" value="1"/>
</dbReference>
<keyword evidence="3" id="KW-0274">FAD</keyword>
<accession>A0A395HJC8</accession>
<dbReference type="Proteomes" id="UP000248961">
    <property type="component" value="Unassembled WGS sequence"/>
</dbReference>
<comment type="cofactor">
    <cofactor evidence="1">
        <name>FAD</name>
        <dbReference type="ChEBI" id="CHEBI:57692"/>
    </cofactor>
</comment>
<keyword evidence="4" id="KW-0560">Oxidoreductase</keyword>
<evidence type="ECO:0000256" key="1">
    <source>
        <dbReference type="ARBA" id="ARBA00001974"/>
    </source>
</evidence>
<dbReference type="Pfam" id="PF01494">
    <property type="entry name" value="FAD_binding_3"/>
    <property type="match status" value="1"/>
</dbReference>
<evidence type="ECO:0000256" key="2">
    <source>
        <dbReference type="ARBA" id="ARBA00022630"/>
    </source>
</evidence>
<evidence type="ECO:0000313" key="7">
    <source>
        <dbReference type="Proteomes" id="UP000248961"/>
    </source>
</evidence>
<dbReference type="InterPro" id="IPR050641">
    <property type="entry name" value="RIFMO-like"/>
</dbReference>
<proteinExistence type="predicted"/>
<dbReference type="STRING" id="1450537.A0A395HJC8"/>
<dbReference type="AlphaFoldDB" id="A0A395HJC8"/>
<evidence type="ECO:0000256" key="3">
    <source>
        <dbReference type="ARBA" id="ARBA00022827"/>
    </source>
</evidence>
<gene>
    <name evidence="6" type="ORF">BO97DRAFT_409287</name>
</gene>
<dbReference type="RefSeq" id="XP_025546182.1">
    <property type="nucleotide sequence ID" value="XM_025696029.1"/>
</dbReference>
<dbReference type="EMBL" id="KZ824342">
    <property type="protein sequence ID" value="RAL07028.1"/>
    <property type="molecule type" value="Genomic_DNA"/>
</dbReference>
<name>A0A395HJC8_ASPHC</name>
<dbReference type="OrthoDB" id="2096480at2759"/>
<evidence type="ECO:0000259" key="5">
    <source>
        <dbReference type="Pfam" id="PF01494"/>
    </source>
</evidence>
<feature type="domain" description="FAD-binding" evidence="5">
    <location>
        <begin position="3"/>
        <end position="362"/>
    </location>
</feature>
<dbReference type="PANTHER" id="PTHR43004">
    <property type="entry name" value="TRK SYSTEM POTASSIUM UPTAKE PROTEIN"/>
    <property type="match status" value="1"/>
</dbReference>
<dbReference type="InterPro" id="IPR036188">
    <property type="entry name" value="FAD/NAD-bd_sf"/>
</dbReference>
<evidence type="ECO:0000313" key="6">
    <source>
        <dbReference type="EMBL" id="RAL07028.1"/>
    </source>
</evidence>
<dbReference type="GO" id="GO:0071949">
    <property type="term" value="F:FAD binding"/>
    <property type="evidence" value="ECO:0007669"/>
    <property type="project" value="InterPro"/>
</dbReference>
<sequence length="526" mass="58733">MNKTEVLIVGAGPTGLVMALWLTRQGIKVRITDRAERTATTSRALAVHARTLELYRQLDLGDQLVALGHPLGATNIWTRGVHRFRIPFGHFGMGLTPYPFILIVPQDSQEKLLEGRLKEVGVEVERNLELVDYVEADSGVVARFRDPRKRTPLLESSEMTNEIQTYEAAYIIGCDGAHSAVRRTTEIKFTGETYGQVFFVADIEGQGPAINGEGHVQLDGEVTFLTLAYDSTRHARLIGNVDAKQLARIQANKDITDVTFEDIATATPAMQQMMKIDRVNWFTTYRVHHRVADFFRRGRAFLVGDAAHIHSPVGGQGLNTGVGDAINLAWKLAAVLQRRADSSLLDSYEAERRAFALTLVETTDSAFNALSARSWLANILRSYIIPFVLKIAVNFSFVRRRIFFGLSQTKLQYRNSLLSFGSAGSVEGGDRLPWVSVGGVDNFDSLKEITWQVHVYGEASVKLDKWCQMKNIPLHQFSWQTQYGRAGFAPNAAYLIRPDMYVAVAEVTGNPGRFDTYFRDVKLDLA</sequence>
<dbReference type="PANTHER" id="PTHR43004:SF19">
    <property type="entry name" value="BINDING MONOOXYGENASE, PUTATIVE (JCVI)-RELATED"/>
    <property type="match status" value="1"/>
</dbReference>
<dbReference type="VEuPathDB" id="FungiDB:BO97DRAFT_409287"/>
<keyword evidence="7" id="KW-1185">Reference proteome</keyword>
<protein>
    <submittedName>
        <fullName evidence="6">2-polyprenyl-6-methoxyphenol hydroxylase</fullName>
    </submittedName>
</protein>
<dbReference type="PRINTS" id="PR00420">
    <property type="entry name" value="RNGMNOXGNASE"/>
</dbReference>
<dbReference type="GO" id="GO:0016709">
    <property type="term" value="F:oxidoreductase activity, acting on paired donors, with incorporation or reduction of molecular oxygen, NAD(P)H as one donor, and incorporation of one atom of oxygen"/>
    <property type="evidence" value="ECO:0007669"/>
    <property type="project" value="UniProtKB-ARBA"/>
</dbReference>
<dbReference type="InterPro" id="IPR002938">
    <property type="entry name" value="FAD-bd"/>
</dbReference>
<dbReference type="Gene3D" id="3.30.70.2450">
    <property type="match status" value="1"/>
</dbReference>
<dbReference type="GeneID" id="37200318"/>